<dbReference type="RefSeq" id="WP_153098217.1">
    <property type="nucleotide sequence ID" value="NZ_VZBP01000208.1"/>
</dbReference>
<evidence type="ECO:0000259" key="2">
    <source>
        <dbReference type="Pfam" id="PF18291"/>
    </source>
</evidence>
<gene>
    <name evidence="3" type="ORF">F7D57_16025</name>
</gene>
<evidence type="ECO:0000313" key="3">
    <source>
        <dbReference type="EMBL" id="MQO11167.1"/>
    </source>
</evidence>
<name>A0AA91A5B9_9BACT</name>
<dbReference type="Proteomes" id="UP000405805">
    <property type="component" value="Unassembled WGS sequence"/>
</dbReference>
<comment type="caution">
    <text evidence="3">The sequence shown here is derived from an EMBL/GenBank/DDBJ whole genome shotgun (WGS) entry which is preliminary data.</text>
</comment>
<proteinExistence type="predicted"/>
<organism evidence="3 4">
    <name type="scientific">Segatella copri</name>
    <dbReference type="NCBI Taxonomy" id="165179"/>
    <lineage>
        <taxon>Bacteria</taxon>
        <taxon>Pseudomonadati</taxon>
        <taxon>Bacteroidota</taxon>
        <taxon>Bacteroidia</taxon>
        <taxon>Bacteroidales</taxon>
        <taxon>Prevotellaceae</taxon>
        <taxon>Segatella</taxon>
    </lineage>
</organism>
<sequence>MLLYVLKLNQNAKMPEAYGKYYAYPVITQTVGIDGLAGHMASHNTPFSKGAIKGMITDMVSCIKELTLQGIAVKIDDLAIFSIGIRNKEGAASEKEFTIAKNIDGFRLRARGTGEFSAKTINLDATLKKATALLGDGTTPDTDKGTTGGENTDQGGSGTTGGDNTDQGGSGTTGGENTDQGGSGTTGGDNVNF</sequence>
<dbReference type="EMBL" id="VZBP01000208">
    <property type="protein sequence ID" value="MQO11167.1"/>
    <property type="molecule type" value="Genomic_DNA"/>
</dbReference>
<evidence type="ECO:0000256" key="1">
    <source>
        <dbReference type="SAM" id="MobiDB-lite"/>
    </source>
</evidence>
<dbReference type="AlphaFoldDB" id="A0AA91A5B9"/>
<protein>
    <submittedName>
        <fullName evidence="3">DNA-binding protein</fullName>
    </submittedName>
</protein>
<dbReference type="Pfam" id="PF18291">
    <property type="entry name" value="HU-HIG"/>
    <property type="match status" value="1"/>
</dbReference>
<feature type="domain" description="HU" evidence="2">
    <location>
        <begin position="4"/>
        <end position="103"/>
    </location>
</feature>
<reference evidence="4" key="1">
    <citation type="submission" date="2019-09" db="EMBL/GenBank/DDBJ databases">
        <title>Distinct polysaccharide growth profiles of human intestinal Prevotella copri isolates.</title>
        <authorList>
            <person name="Fehlner-Peach H."/>
            <person name="Magnabosco C."/>
            <person name="Raghavan V."/>
            <person name="Scher J.U."/>
            <person name="Tett A."/>
            <person name="Cox L.M."/>
            <person name="Gottsegen C."/>
            <person name="Watters A."/>
            <person name="Wiltshire- Gordon J.D."/>
            <person name="Segata N."/>
            <person name="Bonneau R."/>
            <person name="Littman D.R."/>
        </authorList>
    </citation>
    <scope>NUCLEOTIDE SEQUENCE [LARGE SCALE GENOMIC DNA]</scope>
    <source>
        <strain evidence="4">iA624</strain>
    </source>
</reference>
<evidence type="ECO:0000313" key="4">
    <source>
        <dbReference type="Proteomes" id="UP000405805"/>
    </source>
</evidence>
<dbReference type="GO" id="GO:0003677">
    <property type="term" value="F:DNA binding"/>
    <property type="evidence" value="ECO:0007669"/>
    <property type="project" value="UniProtKB-KW"/>
</dbReference>
<feature type="region of interest" description="Disordered" evidence="1">
    <location>
        <begin position="134"/>
        <end position="193"/>
    </location>
</feature>
<keyword evidence="3" id="KW-0238">DNA-binding</keyword>
<accession>A0AA91A5B9</accession>
<dbReference type="InterPro" id="IPR041607">
    <property type="entry name" value="HU-HIG"/>
</dbReference>